<dbReference type="InterPro" id="IPR010730">
    <property type="entry name" value="HET"/>
</dbReference>
<dbReference type="SUPFAM" id="SSF52540">
    <property type="entry name" value="P-loop containing nucleoside triphosphate hydrolases"/>
    <property type="match status" value="1"/>
</dbReference>
<dbReference type="PANTHER" id="PTHR10622:SF13">
    <property type="entry name" value="NACHT DOMAIN-CONTAINING PROTEIN"/>
    <property type="match status" value="1"/>
</dbReference>
<dbReference type="EMBL" id="ML978967">
    <property type="protein sequence ID" value="KAF1928951.1"/>
    <property type="molecule type" value="Genomic_DNA"/>
</dbReference>
<dbReference type="RefSeq" id="XP_033449199.1">
    <property type="nucleotide sequence ID" value="XM_033587370.1"/>
</dbReference>
<evidence type="ECO:0000259" key="4">
    <source>
        <dbReference type="Pfam" id="PF22939"/>
    </source>
</evidence>
<accession>A0A6A5RKK1</accession>
<dbReference type="Gene3D" id="3.40.50.300">
    <property type="entry name" value="P-loop containing nucleotide triphosphate hydrolases"/>
    <property type="match status" value="1"/>
</dbReference>
<evidence type="ECO:0000313" key="6">
    <source>
        <dbReference type="EMBL" id="KAF1928951.1"/>
    </source>
</evidence>
<dbReference type="PANTHER" id="PTHR10622">
    <property type="entry name" value="HET DOMAIN-CONTAINING PROTEIN"/>
    <property type="match status" value="1"/>
</dbReference>
<evidence type="ECO:0000313" key="7">
    <source>
        <dbReference type="Proteomes" id="UP000800082"/>
    </source>
</evidence>
<dbReference type="PROSITE" id="PS50088">
    <property type="entry name" value="ANK_REPEAT"/>
    <property type="match status" value="2"/>
</dbReference>
<feature type="domain" description="GPI inositol-deacylase winged helix" evidence="4">
    <location>
        <begin position="561"/>
        <end position="651"/>
    </location>
</feature>
<dbReference type="InterPro" id="IPR027417">
    <property type="entry name" value="P-loop_NTPase"/>
</dbReference>
<keyword evidence="2" id="KW-0040">ANK repeat</keyword>
<dbReference type="OrthoDB" id="1577640at2759"/>
<keyword evidence="1" id="KW-0677">Repeat</keyword>
<dbReference type="Proteomes" id="UP000800082">
    <property type="component" value="Unassembled WGS sequence"/>
</dbReference>
<dbReference type="Pfam" id="PF22939">
    <property type="entry name" value="WHD_GPIID"/>
    <property type="match status" value="1"/>
</dbReference>
<dbReference type="SMART" id="SM00248">
    <property type="entry name" value="ANK"/>
    <property type="match status" value="3"/>
</dbReference>
<dbReference type="Pfam" id="PF12796">
    <property type="entry name" value="Ank_2"/>
    <property type="match status" value="1"/>
</dbReference>
<keyword evidence="7" id="KW-1185">Reference proteome</keyword>
<evidence type="ECO:0000259" key="3">
    <source>
        <dbReference type="Pfam" id="PF06985"/>
    </source>
</evidence>
<feature type="domain" description="Heterokaryon incompatibility" evidence="3">
    <location>
        <begin position="26"/>
        <end position="122"/>
    </location>
</feature>
<organism evidence="6 7">
    <name type="scientific">Didymella exigua CBS 183.55</name>
    <dbReference type="NCBI Taxonomy" id="1150837"/>
    <lineage>
        <taxon>Eukaryota</taxon>
        <taxon>Fungi</taxon>
        <taxon>Dikarya</taxon>
        <taxon>Ascomycota</taxon>
        <taxon>Pezizomycotina</taxon>
        <taxon>Dothideomycetes</taxon>
        <taxon>Pleosporomycetidae</taxon>
        <taxon>Pleosporales</taxon>
        <taxon>Pleosporineae</taxon>
        <taxon>Didymellaceae</taxon>
        <taxon>Didymella</taxon>
    </lineage>
</organism>
<dbReference type="PROSITE" id="PS50297">
    <property type="entry name" value="ANK_REP_REGION"/>
    <property type="match status" value="1"/>
</dbReference>
<name>A0A6A5RKK1_9PLEO</name>
<dbReference type="Pfam" id="PF06985">
    <property type="entry name" value="HET"/>
    <property type="match status" value="1"/>
</dbReference>
<feature type="domain" description="Nephrocystin 3-like N-terminal" evidence="5">
    <location>
        <begin position="282"/>
        <end position="445"/>
    </location>
</feature>
<dbReference type="GeneID" id="54345016"/>
<dbReference type="AlphaFoldDB" id="A0A6A5RKK1"/>
<proteinExistence type="predicted"/>
<dbReference type="Pfam" id="PF24883">
    <property type="entry name" value="NPHP3_N"/>
    <property type="match status" value="1"/>
</dbReference>
<feature type="non-terminal residue" evidence="6">
    <location>
        <position position="879"/>
    </location>
</feature>
<dbReference type="InterPro" id="IPR036770">
    <property type="entry name" value="Ankyrin_rpt-contain_sf"/>
</dbReference>
<evidence type="ECO:0000256" key="1">
    <source>
        <dbReference type="ARBA" id="ARBA00022737"/>
    </source>
</evidence>
<feature type="repeat" description="ANK" evidence="2">
    <location>
        <begin position="755"/>
        <end position="787"/>
    </location>
</feature>
<dbReference type="SUPFAM" id="SSF48403">
    <property type="entry name" value="Ankyrin repeat"/>
    <property type="match status" value="1"/>
</dbReference>
<evidence type="ECO:0000256" key="2">
    <source>
        <dbReference type="PROSITE-ProRule" id="PRU00023"/>
    </source>
</evidence>
<gene>
    <name evidence="6" type="ORF">M421DRAFT_12966</name>
</gene>
<reference evidence="6" key="1">
    <citation type="journal article" date="2020" name="Stud. Mycol.">
        <title>101 Dothideomycetes genomes: a test case for predicting lifestyles and emergence of pathogens.</title>
        <authorList>
            <person name="Haridas S."/>
            <person name="Albert R."/>
            <person name="Binder M."/>
            <person name="Bloem J."/>
            <person name="Labutti K."/>
            <person name="Salamov A."/>
            <person name="Andreopoulos B."/>
            <person name="Baker S."/>
            <person name="Barry K."/>
            <person name="Bills G."/>
            <person name="Bluhm B."/>
            <person name="Cannon C."/>
            <person name="Castanera R."/>
            <person name="Culley D."/>
            <person name="Daum C."/>
            <person name="Ezra D."/>
            <person name="Gonzalez J."/>
            <person name="Henrissat B."/>
            <person name="Kuo A."/>
            <person name="Liang C."/>
            <person name="Lipzen A."/>
            <person name="Lutzoni F."/>
            <person name="Magnuson J."/>
            <person name="Mondo S."/>
            <person name="Nolan M."/>
            <person name="Ohm R."/>
            <person name="Pangilinan J."/>
            <person name="Park H.-J."/>
            <person name="Ramirez L."/>
            <person name="Alfaro M."/>
            <person name="Sun H."/>
            <person name="Tritt A."/>
            <person name="Yoshinaga Y."/>
            <person name="Zwiers L.-H."/>
            <person name="Turgeon B."/>
            <person name="Goodwin S."/>
            <person name="Spatafora J."/>
            <person name="Crous P."/>
            <person name="Grigoriev I."/>
        </authorList>
    </citation>
    <scope>NUCLEOTIDE SEQUENCE</scope>
    <source>
        <strain evidence="6">CBS 183.55</strain>
    </source>
</reference>
<protein>
    <submittedName>
        <fullName evidence="6">HET-domain-containing protein</fullName>
    </submittedName>
</protein>
<evidence type="ECO:0000259" key="5">
    <source>
        <dbReference type="Pfam" id="PF24883"/>
    </source>
</evidence>
<dbReference type="InterPro" id="IPR056884">
    <property type="entry name" value="NPHP3-like_N"/>
</dbReference>
<feature type="repeat" description="ANK" evidence="2">
    <location>
        <begin position="788"/>
        <end position="822"/>
    </location>
</feature>
<dbReference type="InterPro" id="IPR002110">
    <property type="entry name" value="Ankyrin_rpt"/>
</dbReference>
<dbReference type="InterPro" id="IPR054471">
    <property type="entry name" value="GPIID_WHD"/>
</dbReference>
<dbReference type="Gene3D" id="1.25.40.20">
    <property type="entry name" value="Ankyrin repeat-containing domain"/>
    <property type="match status" value="1"/>
</dbReference>
<sequence length="879" mass="98913">MRLLYIASDGRLSWTDDLLNNQIPPYAILSHTWEGQEVAYKDLKNHRDKENIDARLKGGYQKIFFCAEQAKRDGLNHFWVDTCCIDKANNTELSKAINSMFRWYQNARKCYVYLSDVENDTLKGDGELVFRRSRWFNRGWTLQELLAPHSVEFFSKDGARLGDKELLKHLIHEITGIPVEALSGSDVSEFDVAKRFSWAANRQTTEEEDGAYCLFGIFGVHLPLIYGEGKENALERLRSAAILKHKGRSHNQEEKIGKICTWLSAPDPSTNYHKAHKQRQADTGLWLLNGPNFSQWKESAASRLWLYGIPGCGKTILSSTIIKHLLQHCNDDAGMVTAYFYFDFNDAQKQDPELMLRSLLCQLLQRSSMIPKGVDALFSSSDNGQRQPPLHALLEVIPQVMQQFTHAYIVLDALDECTSRPELMDVLETVAGYQLDSVHLLMTSRKERDIESSLEIYIKEEDTICLQRDVVDKDIQRYVQQRLSNDKSLTKWNKDAAIRQEIEAALMRGARGMFRWAFCQLDTLAECRNRTMLRKSLATLPQTLDQTYDRILTAIGEGDCEYAMRILQWLTFSMRPMSVEEVAEVVAIDMARDPAFDCDDVLEDPLEALNICSSLVTISTIQGQGRSGPARRIIALAHYSVQEYLVSDRIQQGPAKQYKMHETGSHGMITGGCLKYLLQLQRPLSEEVIQTSTLARYAAEFWSSHLGQTGEDMERLSQLAIDLMSTENPAYLTWIQLYDPDSLWMQPDLSKGLGSVTAPLYYASLLGLDTIASLLLDQGAEVNTRGGRYGNALHAASIKGHKQVLIVKMLIENKADVNAQGGKYGNALQSASAAGRQAIVQLLLDKGAGVNKKGGLYNSALNAAAAESHTDIVRLLLEN</sequence>